<proteinExistence type="predicted"/>
<comment type="caution">
    <text evidence="2">The sequence shown here is derived from an EMBL/GenBank/DDBJ whole genome shotgun (WGS) entry which is preliminary data.</text>
</comment>
<dbReference type="AlphaFoldDB" id="A0A225W4G0"/>
<reference evidence="3" key="1">
    <citation type="submission" date="2017-03" db="EMBL/GenBank/DDBJ databases">
        <title>Phytopthora megakarya and P. palmivora, two closely related causual agents of cacao black pod achieved similar genome size and gene model numbers by different mechanisms.</title>
        <authorList>
            <person name="Ali S."/>
            <person name="Shao J."/>
            <person name="Larry D.J."/>
            <person name="Kronmiller B."/>
            <person name="Shen D."/>
            <person name="Strem M.D."/>
            <person name="Melnick R.L."/>
            <person name="Guiltinan M.J."/>
            <person name="Tyler B.M."/>
            <person name="Meinhardt L.W."/>
            <person name="Bailey B.A."/>
        </authorList>
    </citation>
    <scope>NUCLEOTIDE SEQUENCE [LARGE SCALE GENOMIC DNA]</scope>
    <source>
        <strain evidence="3">zdho120</strain>
    </source>
</reference>
<dbReference type="OrthoDB" id="126846at2759"/>
<dbReference type="EMBL" id="NBNE01001893">
    <property type="protein sequence ID" value="OWZ12274.1"/>
    <property type="molecule type" value="Genomic_DNA"/>
</dbReference>
<dbReference type="Proteomes" id="UP000198211">
    <property type="component" value="Unassembled WGS sequence"/>
</dbReference>
<gene>
    <name evidence="2" type="ORF">PHMEG_00014590</name>
</gene>
<accession>A0A225W4G0</accession>
<sequence>MADDSRDVVDVDDDGPGEYEDPDDPYTAVTLIRAAGTITTRPVRPKTPMRHPSTNWINRYKPDAPIDPDVNYPVVRANSANSVGSGRNTFKVYLASDSDLSFNAFYGINFRGAGANEKNLCFLYSFQAAYYGLGRLDFVNKIPERDGDFVRRFGELCSSSASRYYIVYCAQDLVERCVTLVVGGPGDPVQIYDDYQEDNDPPCKFELLSQIEWLDKVYALYHVALPQPKRPKKTKKSKK</sequence>
<feature type="region of interest" description="Disordered" evidence="1">
    <location>
        <begin position="1"/>
        <end position="25"/>
    </location>
</feature>
<keyword evidence="3" id="KW-1185">Reference proteome</keyword>
<protein>
    <submittedName>
        <fullName evidence="2">Uncharacterized protein</fullName>
    </submittedName>
</protein>
<feature type="compositionally biased region" description="Acidic residues" evidence="1">
    <location>
        <begin position="10"/>
        <end position="24"/>
    </location>
</feature>
<evidence type="ECO:0000313" key="3">
    <source>
        <dbReference type="Proteomes" id="UP000198211"/>
    </source>
</evidence>
<name>A0A225W4G0_9STRA</name>
<evidence type="ECO:0000256" key="1">
    <source>
        <dbReference type="SAM" id="MobiDB-lite"/>
    </source>
</evidence>
<organism evidence="2 3">
    <name type="scientific">Phytophthora megakarya</name>
    <dbReference type="NCBI Taxonomy" id="4795"/>
    <lineage>
        <taxon>Eukaryota</taxon>
        <taxon>Sar</taxon>
        <taxon>Stramenopiles</taxon>
        <taxon>Oomycota</taxon>
        <taxon>Peronosporomycetes</taxon>
        <taxon>Peronosporales</taxon>
        <taxon>Peronosporaceae</taxon>
        <taxon>Phytophthora</taxon>
    </lineage>
</organism>
<evidence type="ECO:0000313" key="2">
    <source>
        <dbReference type="EMBL" id="OWZ12274.1"/>
    </source>
</evidence>